<evidence type="ECO:0000313" key="6">
    <source>
        <dbReference type="Proteomes" id="UP000192343"/>
    </source>
</evidence>
<dbReference type="GO" id="GO:0006260">
    <property type="term" value="P:DNA replication"/>
    <property type="evidence" value="ECO:0007669"/>
    <property type="project" value="InterPro"/>
</dbReference>
<comment type="caution">
    <text evidence="2">Lacks conserved residue(s) required for the propagation of feature annotation.</text>
</comment>
<dbReference type="PIRSF" id="PIRSF002070">
    <property type="entry name" value="SSB"/>
    <property type="match status" value="1"/>
</dbReference>
<dbReference type="InterPro" id="IPR000424">
    <property type="entry name" value="Primosome_PriB/ssb"/>
</dbReference>
<feature type="region of interest" description="Disordered" evidence="4">
    <location>
        <begin position="109"/>
        <end position="136"/>
    </location>
</feature>
<dbReference type="RefSeq" id="WP_083050800.1">
    <property type="nucleotide sequence ID" value="NZ_MWQY01000011.1"/>
</dbReference>
<evidence type="ECO:0000256" key="4">
    <source>
        <dbReference type="SAM" id="MobiDB-lite"/>
    </source>
</evidence>
<dbReference type="AlphaFoldDB" id="A0A1Y1RX05"/>
<dbReference type="NCBIfam" id="TIGR00621">
    <property type="entry name" value="ssb"/>
    <property type="match status" value="1"/>
</dbReference>
<dbReference type="CDD" id="cd04496">
    <property type="entry name" value="SSB_OBF"/>
    <property type="match status" value="1"/>
</dbReference>
<dbReference type="Gene3D" id="2.40.50.140">
    <property type="entry name" value="Nucleic acid-binding proteins"/>
    <property type="match status" value="1"/>
</dbReference>
<dbReference type="HAMAP" id="MF_00984">
    <property type="entry name" value="SSB"/>
    <property type="match status" value="1"/>
</dbReference>
<dbReference type="GO" id="GO:0009295">
    <property type="term" value="C:nucleoid"/>
    <property type="evidence" value="ECO:0007669"/>
    <property type="project" value="TreeGrafter"/>
</dbReference>
<dbReference type="EMBL" id="MWQY01000011">
    <property type="protein sequence ID" value="ORC34848.1"/>
    <property type="molecule type" value="Genomic_DNA"/>
</dbReference>
<dbReference type="PANTHER" id="PTHR10302">
    <property type="entry name" value="SINGLE-STRANDED DNA-BINDING PROTEIN"/>
    <property type="match status" value="1"/>
</dbReference>
<dbReference type="Pfam" id="PF00436">
    <property type="entry name" value="SSB"/>
    <property type="match status" value="1"/>
</dbReference>
<dbReference type="OrthoDB" id="9809878at2"/>
<reference evidence="5 6" key="1">
    <citation type="submission" date="2017-03" db="EMBL/GenBank/DDBJ databases">
        <title>Draft Genome sequence of Marispirochaeta sp. strain JC444.</title>
        <authorList>
            <person name="Shivani Y."/>
            <person name="Subhash Y."/>
            <person name="Sasikala C."/>
            <person name="Ramana C."/>
        </authorList>
    </citation>
    <scope>NUCLEOTIDE SEQUENCE [LARGE SCALE GENOMIC DNA]</scope>
    <source>
        <strain evidence="5 6">JC444</strain>
    </source>
</reference>
<proteinExistence type="inferred from homology"/>
<sequence length="136" mass="15613">MNQLNTIHLDGNLVRDPQRKETPKGTPVCTFSVASNRYFRQDEENKQEVSFFDVETWADTAETCAKVLKKGRGVRIFGRLKQDRWEDAEGKTQYRIKIVADKVEFRPQFNKTGKSDDAEDGASEDRVEEEAAELVI</sequence>
<organism evidence="5 6">
    <name type="scientific">Marispirochaeta aestuarii</name>
    <dbReference type="NCBI Taxonomy" id="1963862"/>
    <lineage>
        <taxon>Bacteria</taxon>
        <taxon>Pseudomonadati</taxon>
        <taxon>Spirochaetota</taxon>
        <taxon>Spirochaetia</taxon>
        <taxon>Spirochaetales</taxon>
        <taxon>Spirochaetaceae</taxon>
        <taxon>Marispirochaeta</taxon>
    </lineage>
</organism>
<dbReference type="SUPFAM" id="SSF50249">
    <property type="entry name" value="Nucleic acid-binding proteins"/>
    <property type="match status" value="1"/>
</dbReference>
<comment type="subunit">
    <text evidence="2">Homotetramer.</text>
</comment>
<name>A0A1Y1RX05_9SPIO</name>
<dbReference type="PROSITE" id="PS50935">
    <property type="entry name" value="SSB"/>
    <property type="match status" value="1"/>
</dbReference>
<keyword evidence="1 2" id="KW-0238">DNA-binding</keyword>
<dbReference type="InterPro" id="IPR011344">
    <property type="entry name" value="ssDNA-bd"/>
</dbReference>
<comment type="caution">
    <text evidence="5">The sequence shown here is derived from an EMBL/GenBank/DDBJ whole genome shotgun (WGS) entry which is preliminary data.</text>
</comment>
<accession>A0A1Y1RX05</accession>
<evidence type="ECO:0000256" key="2">
    <source>
        <dbReference type="HAMAP-Rule" id="MF_00984"/>
    </source>
</evidence>
<evidence type="ECO:0000313" key="5">
    <source>
        <dbReference type="EMBL" id="ORC34848.1"/>
    </source>
</evidence>
<feature type="compositionally biased region" description="Acidic residues" evidence="4">
    <location>
        <begin position="117"/>
        <end position="136"/>
    </location>
</feature>
<evidence type="ECO:0000256" key="1">
    <source>
        <dbReference type="ARBA" id="ARBA00023125"/>
    </source>
</evidence>
<dbReference type="InterPro" id="IPR012340">
    <property type="entry name" value="NA-bd_OB-fold"/>
</dbReference>
<dbReference type="STRING" id="1963862.B4O97_10950"/>
<dbReference type="PANTHER" id="PTHR10302:SF0">
    <property type="entry name" value="SINGLE-STRANDED DNA-BINDING PROTEIN, MITOCHONDRIAL"/>
    <property type="match status" value="1"/>
</dbReference>
<dbReference type="Proteomes" id="UP000192343">
    <property type="component" value="Unassembled WGS sequence"/>
</dbReference>
<evidence type="ECO:0000256" key="3">
    <source>
        <dbReference type="PIRNR" id="PIRNR002070"/>
    </source>
</evidence>
<keyword evidence="6" id="KW-1185">Reference proteome</keyword>
<dbReference type="GO" id="GO:0003697">
    <property type="term" value="F:single-stranded DNA binding"/>
    <property type="evidence" value="ECO:0007669"/>
    <property type="project" value="UniProtKB-UniRule"/>
</dbReference>
<protein>
    <recommendedName>
        <fullName evidence="2 3">Single-stranded DNA-binding protein</fullName>
        <shortName evidence="2">SSB</shortName>
    </recommendedName>
</protein>
<gene>
    <name evidence="5" type="ORF">B4O97_10950</name>
</gene>